<organism evidence="1 2">
    <name type="scientific">Caldibacillus debilis</name>
    <dbReference type="NCBI Taxonomy" id="301148"/>
    <lineage>
        <taxon>Bacteria</taxon>
        <taxon>Bacillati</taxon>
        <taxon>Bacillota</taxon>
        <taxon>Bacilli</taxon>
        <taxon>Bacillales</taxon>
        <taxon>Bacillaceae</taxon>
        <taxon>Caldibacillus</taxon>
    </lineage>
</organism>
<dbReference type="EMBL" id="LQYT01000147">
    <property type="protein sequence ID" value="KYD07614.1"/>
    <property type="molecule type" value="Genomic_DNA"/>
</dbReference>
<comment type="caution">
    <text evidence="1">The sequence shown here is derived from an EMBL/GenBank/DDBJ whole genome shotgun (WGS) entry which is preliminary data.</text>
</comment>
<dbReference type="Proteomes" id="UP000075683">
    <property type="component" value="Unassembled WGS sequence"/>
</dbReference>
<accession>A0A150L5P2</accession>
<proteinExistence type="predicted"/>
<dbReference type="AlphaFoldDB" id="A0A150L5P2"/>
<protein>
    <submittedName>
        <fullName evidence="1">Uncharacterized protein</fullName>
    </submittedName>
</protein>
<evidence type="ECO:0000313" key="2">
    <source>
        <dbReference type="Proteomes" id="UP000075683"/>
    </source>
</evidence>
<sequence>MPIFSWKISFILIFRKGCHYLHCNIWDARRIEEIASFGKIRQKGMPAFRGPIAVR</sequence>
<gene>
    <name evidence="1" type="ORF">B4135_4295</name>
</gene>
<name>A0A150L5P2_9BACI</name>
<evidence type="ECO:0000313" key="1">
    <source>
        <dbReference type="EMBL" id="KYD07614.1"/>
    </source>
</evidence>
<reference evidence="1 2" key="1">
    <citation type="submission" date="2016-01" db="EMBL/GenBank/DDBJ databases">
        <title>Draft Genome Sequences of Seven Thermophilic Sporeformers Isolated from Foods.</title>
        <authorList>
            <person name="Berendsen E.M."/>
            <person name="Wells-Bennik M.H."/>
            <person name="Krawcyk A.O."/>
            <person name="De Jong A."/>
            <person name="Holsappel S."/>
            <person name="Eijlander R.T."/>
            <person name="Kuipers O.P."/>
        </authorList>
    </citation>
    <scope>NUCLEOTIDE SEQUENCE [LARGE SCALE GENOMIC DNA]</scope>
    <source>
        <strain evidence="1 2">B4135</strain>
    </source>
</reference>